<dbReference type="STRING" id="1064592.G0VKX9"/>
<feature type="coiled-coil region" evidence="1">
    <location>
        <begin position="159"/>
        <end position="193"/>
    </location>
</feature>
<accession>G0VKX9</accession>
<proteinExistence type="predicted"/>
<feature type="region of interest" description="Disordered" evidence="2">
    <location>
        <begin position="377"/>
        <end position="419"/>
    </location>
</feature>
<protein>
    <recommendedName>
        <fullName evidence="5">Autophagy-related protein 23</fullName>
    </recommendedName>
</protein>
<dbReference type="FunCoup" id="G0VKX9">
    <property type="interactions" value="127"/>
</dbReference>
<name>G0VKX9_NAUCA</name>
<evidence type="ECO:0000256" key="2">
    <source>
        <dbReference type="SAM" id="MobiDB-lite"/>
    </source>
</evidence>
<dbReference type="GO" id="GO:0034497">
    <property type="term" value="P:protein localization to phagophore assembly site"/>
    <property type="evidence" value="ECO:0007669"/>
    <property type="project" value="EnsemblFungi"/>
</dbReference>
<dbReference type="KEGG" id="ncs:NCAS_0J01880"/>
<reference evidence="3 4" key="1">
    <citation type="journal article" date="2011" name="Proc. Natl. Acad. Sci. U.S.A.">
        <title>Evolutionary erosion of yeast sex chromosomes by mating-type switching accidents.</title>
        <authorList>
            <person name="Gordon J.L."/>
            <person name="Armisen D."/>
            <person name="Proux-Wera E."/>
            <person name="Oheigeartaigh S.S."/>
            <person name="Byrne K.P."/>
            <person name="Wolfe K.H."/>
        </authorList>
    </citation>
    <scope>NUCLEOTIDE SEQUENCE [LARGE SCALE GENOMIC DNA]</scope>
    <source>
        <strain evidence="4">ATCC 76901 / BCRC 22586 / CBS 4309 / NBRC 1992 / NRRL Y-12630</strain>
    </source>
</reference>
<dbReference type="Proteomes" id="UP000001640">
    <property type="component" value="Chromosome 10"/>
</dbReference>
<dbReference type="GO" id="GO:0032258">
    <property type="term" value="P:cytoplasm to vacuole targeting by the Cvt pathway"/>
    <property type="evidence" value="ECO:0007669"/>
    <property type="project" value="EnsemblFungi"/>
</dbReference>
<dbReference type="EMBL" id="HE576761">
    <property type="protein sequence ID" value="CCC72167.1"/>
    <property type="molecule type" value="Genomic_DNA"/>
</dbReference>
<dbReference type="RefSeq" id="XP_003678505.1">
    <property type="nucleotide sequence ID" value="XM_003678457.1"/>
</dbReference>
<sequence>MRLDDILKQQSEINSLIESLSVIHKKALCDPSLSSSLDNIRNDIEVCFNDQCVLNDMLTSHNGEIKEEIDALRGCEKSFDKCNEKEKELLQNLKFWDERITPSSSSIIVDELTKITISSSYRSPLNRYIELVGAGNTSLGNSESGDDTHMSDVDLLKSIRTLEIANETNTAEIKQLESLLTTFKKDNQFIQKELKIQTLKVKSERNKIMDGLNKIKERKEELMSKANFPLESSSKPASLTSRLLNMAMNDNNSNSNDNKNQVLEETKHFKHYVKIRIQSLEDQLAQEKDNNSNLITTKNVWRECINAIHDLEGTLRVAIENNRFEVEEVKKRIDNTVNYLASCIESSDNKILRTLILNEQEVLENAIKELGSTDKRKPEMIYDSSSRTSDNNSKKNISPPFLTVSKSPPKIGLSDKTTSGNLENLTVVRNNIKKNK</sequence>
<reference key="2">
    <citation type="submission" date="2011-08" db="EMBL/GenBank/DDBJ databases">
        <title>Genome sequence of Naumovozyma castellii.</title>
        <authorList>
            <person name="Gordon J.L."/>
            <person name="Armisen D."/>
            <person name="Proux-Wera E."/>
            <person name="OhEigeartaigh S.S."/>
            <person name="Byrne K.P."/>
            <person name="Wolfe K.H."/>
        </authorList>
    </citation>
    <scope>NUCLEOTIDE SEQUENCE</scope>
    <source>
        <strain>Type strain:CBS 4309</strain>
    </source>
</reference>
<gene>
    <name evidence="3" type="primary">NCAS0J01880</name>
    <name evidence="3" type="ordered locus">NCAS_0J01880</name>
</gene>
<dbReference type="GO" id="GO:0044804">
    <property type="term" value="P:nucleophagy"/>
    <property type="evidence" value="ECO:0007669"/>
    <property type="project" value="EnsemblFungi"/>
</dbReference>
<evidence type="ECO:0000313" key="3">
    <source>
        <dbReference type="EMBL" id="CCC72167.1"/>
    </source>
</evidence>
<dbReference type="OrthoDB" id="4066450at2759"/>
<keyword evidence="1" id="KW-0175">Coiled coil</keyword>
<keyword evidence="4" id="KW-1185">Reference proteome</keyword>
<evidence type="ECO:0000256" key="1">
    <source>
        <dbReference type="SAM" id="Coils"/>
    </source>
</evidence>
<dbReference type="GO" id="GO:0016239">
    <property type="term" value="P:positive regulation of macroautophagy"/>
    <property type="evidence" value="ECO:0007669"/>
    <property type="project" value="EnsemblFungi"/>
</dbReference>
<evidence type="ECO:0008006" key="5">
    <source>
        <dbReference type="Google" id="ProtNLM"/>
    </source>
</evidence>
<feature type="compositionally biased region" description="Polar residues" evidence="2">
    <location>
        <begin position="383"/>
        <end position="396"/>
    </location>
</feature>
<dbReference type="OMA" id="DLCRIND"/>
<dbReference type="GeneID" id="96905864"/>
<dbReference type="HOGENOM" id="CLU_051067_0_0_1"/>
<dbReference type="GO" id="GO:0000407">
    <property type="term" value="C:phagophore assembly site"/>
    <property type="evidence" value="ECO:0007669"/>
    <property type="project" value="EnsemblFungi"/>
</dbReference>
<organism evidence="3 4">
    <name type="scientific">Naumovozyma castellii</name>
    <name type="common">Yeast</name>
    <name type="synonym">Saccharomyces castellii</name>
    <dbReference type="NCBI Taxonomy" id="27288"/>
    <lineage>
        <taxon>Eukaryota</taxon>
        <taxon>Fungi</taxon>
        <taxon>Dikarya</taxon>
        <taxon>Ascomycota</taxon>
        <taxon>Saccharomycotina</taxon>
        <taxon>Saccharomycetes</taxon>
        <taxon>Saccharomycetales</taxon>
        <taxon>Saccharomycetaceae</taxon>
        <taxon>Naumovozyma</taxon>
    </lineage>
</organism>
<evidence type="ECO:0000313" key="4">
    <source>
        <dbReference type="Proteomes" id="UP000001640"/>
    </source>
</evidence>
<dbReference type="eggNOG" id="ENOG502RZQ0">
    <property type="taxonomic scope" value="Eukaryota"/>
</dbReference>
<dbReference type="AlphaFoldDB" id="G0VKX9"/>
<dbReference type="InParanoid" id="G0VKX9"/>